<dbReference type="Proteomes" id="UP000199087">
    <property type="component" value="Unassembled WGS sequence"/>
</dbReference>
<evidence type="ECO:0000256" key="4">
    <source>
        <dbReference type="ARBA" id="ARBA00023136"/>
    </source>
</evidence>
<name>A0A0U1NUQ2_9BACI</name>
<evidence type="ECO:0000256" key="1">
    <source>
        <dbReference type="ARBA" id="ARBA00004141"/>
    </source>
</evidence>
<accession>A0A0U1NUQ2</accession>
<organism evidence="6 7">
    <name type="scientific">Neobacillus massiliamazoniensis</name>
    <dbReference type="NCBI Taxonomy" id="1499688"/>
    <lineage>
        <taxon>Bacteria</taxon>
        <taxon>Bacillati</taxon>
        <taxon>Bacillota</taxon>
        <taxon>Bacilli</taxon>
        <taxon>Bacillales</taxon>
        <taxon>Bacillaceae</taxon>
        <taxon>Neobacillus</taxon>
    </lineage>
</organism>
<dbReference type="EMBL" id="CVRB01000002">
    <property type="protein sequence ID" value="CRK81787.1"/>
    <property type="molecule type" value="Genomic_DNA"/>
</dbReference>
<evidence type="ECO:0000313" key="6">
    <source>
        <dbReference type="EMBL" id="CRK81787.1"/>
    </source>
</evidence>
<evidence type="ECO:0000256" key="5">
    <source>
        <dbReference type="SAM" id="Phobius"/>
    </source>
</evidence>
<dbReference type="STRING" id="1499688.BN000_01701"/>
<proteinExistence type="predicted"/>
<keyword evidence="3 5" id="KW-1133">Transmembrane helix</keyword>
<gene>
    <name evidence="6" type="ORF">BN000_01701</name>
</gene>
<dbReference type="Pfam" id="PF07681">
    <property type="entry name" value="DoxX"/>
    <property type="match status" value="1"/>
</dbReference>
<dbReference type="AlphaFoldDB" id="A0A0U1NUQ2"/>
<dbReference type="GO" id="GO:0016020">
    <property type="term" value="C:membrane"/>
    <property type="evidence" value="ECO:0007669"/>
    <property type="project" value="UniProtKB-SubCell"/>
</dbReference>
<feature type="transmembrane region" description="Helical" evidence="5">
    <location>
        <begin position="92"/>
        <end position="113"/>
    </location>
</feature>
<evidence type="ECO:0000256" key="3">
    <source>
        <dbReference type="ARBA" id="ARBA00022989"/>
    </source>
</evidence>
<keyword evidence="2 5" id="KW-0812">Transmembrane</keyword>
<protein>
    <submittedName>
        <fullName evidence="6">DoxX</fullName>
    </submittedName>
</protein>
<feature type="transmembrane region" description="Helical" evidence="5">
    <location>
        <begin position="7"/>
        <end position="24"/>
    </location>
</feature>
<feature type="transmembrane region" description="Helical" evidence="5">
    <location>
        <begin position="68"/>
        <end position="86"/>
    </location>
</feature>
<evidence type="ECO:0000256" key="2">
    <source>
        <dbReference type="ARBA" id="ARBA00022692"/>
    </source>
</evidence>
<comment type="subcellular location">
    <subcellularLocation>
        <location evidence="1">Membrane</location>
        <topology evidence="1">Multi-pass membrane protein</topology>
    </subcellularLocation>
</comment>
<reference evidence="7" key="1">
    <citation type="submission" date="2015-05" db="EMBL/GenBank/DDBJ databases">
        <authorList>
            <person name="Urmite Genomes"/>
        </authorList>
    </citation>
    <scope>NUCLEOTIDE SEQUENCE [LARGE SCALE GENOMIC DNA]</scope>
    <source>
        <strain evidence="7">LF1</strain>
    </source>
</reference>
<evidence type="ECO:0000313" key="7">
    <source>
        <dbReference type="Proteomes" id="UP000199087"/>
    </source>
</evidence>
<keyword evidence="4 5" id="KW-0472">Membrane</keyword>
<sequence length="120" mass="13352">MYTSFKLIRYVVAYVFITSGFMKLTSPGLASSFIKLGLPYPHLLINVVILLEIVCGIFILFNKGVQNAAIPLIVIMIAAIILTKVPTLQAGLLSFAFNARLDFVMLTLLIILYNHGVRHR</sequence>
<dbReference type="RefSeq" id="WP_245640360.1">
    <property type="nucleotide sequence ID" value="NZ_CVRB01000002.1"/>
</dbReference>
<feature type="transmembrane region" description="Helical" evidence="5">
    <location>
        <begin position="44"/>
        <end position="61"/>
    </location>
</feature>
<keyword evidence="7" id="KW-1185">Reference proteome</keyword>
<dbReference type="InterPro" id="IPR032808">
    <property type="entry name" value="DoxX"/>
</dbReference>